<reference evidence="2" key="1">
    <citation type="submission" date="2022-10" db="EMBL/GenBank/DDBJ databases">
        <title>Cytochrome P450 Catalyzes Benzene Ring Formation in the Biosynthesis of Trialkyl-Substituted Aromatic Polyketides.</title>
        <authorList>
            <person name="Zhao E."/>
            <person name="Ge H."/>
        </authorList>
    </citation>
    <scope>NUCLEOTIDE SEQUENCE</scope>
    <source>
        <strain evidence="2">NA0869</strain>
    </source>
</reference>
<keyword evidence="3" id="KW-1185">Reference proteome</keyword>
<organism evidence="2 3">
    <name type="scientific">Streptomyces peucetius</name>
    <dbReference type="NCBI Taxonomy" id="1950"/>
    <lineage>
        <taxon>Bacteria</taxon>
        <taxon>Bacillati</taxon>
        <taxon>Actinomycetota</taxon>
        <taxon>Actinomycetes</taxon>
        <taxon>Kitasatosporales</taxon>
        <taxon>Streptomycetaceae</taxon>
        <taxon>Streptomyces</taxon>
    </lineage>
</organism>
<dbReference type="Proteomes" id="UP001163878">
    <property type="component" value="Chromosome"/>
</dbReference>
<dbReference type="PROSITE" id="PS51677">
    <property type="entry name" value="NODB"/>
    <property type="match status" value="1"/>
</dbReference>
<dbReference type="InterPro" id="IPR011330">
    <property type="entry name" value="Glyco_hydro/deAcase_b/a-brl"/>
</dbReference>
<gene>
    <name evidence="2" type="ORF">OGH68_01960</name>
</gene>
<accession>A0ABY6I061</accession>
<sequence>MVTRVGSGPAGALAAAAVALAGAHIGPAVTWLPGVRGALAPVLDGRGDPARVALTFDDGPDPRTTPHFLRALDELAVRATFFVLGGRLAEQPGLGARMAAEGHELAVHGWRHDRPWCPRPGRDVRDLARTAELIGEVCGRRPVWYRPAYGILTGGRWNAARAAGLRPVLWSSWGRDWTAVATPDSVRAEVGRTLRGGATVLLHDSDVTSAAGSWRAALGALPLIVADCRARGLAVGRLCDHGVPVR</sequence>
<proteinExistence type="predicted"/>
<evidence type="ECO:0000313" key="2">
    <source>
        <dbReference type="EMBL" id="UYQ60361.1"/>
    </source>
</evidence>
<evidence type="ECO:0000259" key="1">
    <source>
        <dbReference type="PROSITE" id="PS51677"/>
    </source>
</evidence>
<dbReference type="InterPro" id="IPR002509">
    <property type="entry name" value="NODB_dom"/>
</dbReference>
<dbReference type="Pfam" id="PF01522">
    <property type="entry name" value="Polysacc_deac_1"/>
    <property type="match status" value="1"/>
</dbReference>
<dbReference type="Gene3D" id="3.20.20.370">
    <property type="entry name" value="Glycoside hydrolase/deacetylase"/>
    <property type="match status" value="1"/>
</dbReference>
<feature type="domain" description="NodB homology" evidence="1">
    <location>
        <begin position="50"/>
        <end position="236"/>
    </location>
</feature>
<name>A0ABY6I061_STRPE</name>
<dbReference type="EMBL" id="CP107567">
    <property type="protein sequence ID" value="UYQ60361.1"/>
    <property type="molecule type" value="Genomic_DNA"/>
</dbReference>
<dbReference type="PANTHER" id="PTHR10587">
    <property type="entry name" value="GLYCOSYL TRANSFERASE-RELATED"/>
    <property type="match status" value="1"/>
</dbReference>
<dbReference type="PANTHER" id="PTHR10587:SF137">
    <property type="entry name" value="4-DEOXY-4-FORMAMIDO-L-ARABINOSE-PHOSPHOUNDECAPRENOL DEFORMYLASE ARND-RELATED"/>
    <property type="match status" value="1"/>
</dbReference>
<dbReference type="SUPFAM" id="SSF88713">
    <property type="entry name" value="Glycoside hydrolase/deacetylase"/>
    <property type="match status" value="1"/>
</dbReference>
<evidence type="ECO:0000313" key="3">
    <source>
        <dbReference type="Proteomes" id="UP001163878"/>
    </source>
</evidence>
<dbReference type="CDD" id="cd10959">
    <property type="entry name" value="CE4_NodB_like_3"/>
    <property type="match status" value="1"/>
</dbReference>
<protein>
    <submittedName>
        <fullName evidence="2">Polysaccharide deacetylase family protein</fullName>
    </submittedName>
</protein>
<dbReference type="InterPro" id="IPR050248">
    <property type="entry name" value="Polysacc_deacetylase_ArnD"/>
</dbReference>